<keyword evidence="1" id="KW-0472">Membrane</keyword>
<feature type="transmembrane region" description="Helical" evidence="1">
    <location>
        <begin position="170"/>
        <end position="202"/>
    </location>
</feature>
<evidence type="ECO:0000313" key="2">
    <source>
        <dbReference type="EMBL" id="MDT0277939.1"/>
    </source>
</evidence>
<dbReference type="Proteomes" id="UP001183222">
    <property type="component" value="Unassembled WGS sequence"/>
</dbReference>
<dbReference type="PANTHER" id="PTHR37308:SF1">
    <property type="entry name" value="POLYPRENYL-PHOSPHATE TRANSPORTER"/>
    <property type="match status" value="1"/>
</dbReference>
<reference evidence="3" key="1">
    <citation type="submission" date="2023-07" db="EMBL/GenBank/DDBJ databases">
        <title>30 novel species of actinomycetes from the DSMZ collection.</title>
        <authorList>
            <person name="Nouioui I."/>
        </authorList>
    </citation>
    <scope>NUCLEOTIDE SEQUENCE [LARGE SCALE GENOMIC DNA]</scope>
    <source>
        <strain evidence="3">DSM 46792</strain>
    </source>
</reference>
<dbReference type="EMBL" id="JAVREI010000018">
    <property type="protein sequence ID" value="MDT0277939.1"/>
    <property type="molecule type" value="Genomic_DNA"/>
</dbReference>
<accession>A0ABU2KCL7</accession>
<dbReference type="Pfam" id="PF04018">
    <property type="entry name" value="VCA0040-like"/>
    <property type="match status" value="1"/>
</dbReference>
<keyword evidence="3" id="KW-1185">Reference proteome</keyword>
<evidence type="ECO:0000256" key="1">
    <source>
        <dbReference type="SAM" id="Phobius"/>
    </source>
</evidence>
<gene>
    <name evidence="2" type="ORF">RM425_18725</name>
</gene>
<dbReference type="InterPro" id="IPR007163">
    <property type="entry name" value="VCA0040-like"/>
</dbReference>
<feature type="transmembrane region" description="Helical" evidence="1">
    <location>
        <begin position="214"/>
        <end position="232"/>
    </location>
</feature>
<proteinExistence type="predicted"/>
<protein>
    <submittedName>
        <fullName evidence="2">DUF368 domain-containing protein</fullName>
    </submittedName>
</protein>
<organism evidence="2 3">
    <name type="scientific">Blastococcus goldschmidtiae</name>
    <dbReference type="NCBI Taxonomy" id="3075546"/>
    <lineage>
        <taxon>Bacteria</taxon>
        <taxon>Bacillati</taxon>
        <taxon>Actinomycetota</taxon>
        <taxon>Actinomycetes</taxon>
        <taxon>Geodermatophilales</taxon>
        <taxon>Geodermatophilaceae</taxon>
        <taxon>Blastococcus</taxon>
    </lineage>
</organism>
<feature type="transmembrane region" description="Helical" evidence="1">
    <location>
        <begin position="84"/>
        <end position="104"/>
    </location>
</feature>
<keyword evidence="1" id="KW-0812">Transmembrane</keyword>
<feature type="transmembrane region" description="Helical" evidence="1">
    <location>
        <begin position="277"/>
        <end position="298"/>
    </location>
</feature>
<keyword evidence="1" id="KW-1133">Transmembrane helix</keyword>
<comment type="caution">
    <text evidence="2">The sequence shown here is derived from an EMBL/GenBank/DDBJ whole genome shotgun (WGS) entry which is preliminary data.</text>
</comment>
<dbReference type="PANTHER" id="PTHR37308">
    <property type="entry name" value="INTEGRAL MEMBRANE PROTEIN"/>
    <property type="match status" value="1"/>
</dbReference>
<feature type="transmembrane region" description="Helical" evidence="1">
    <location>
        <begin position="116"/>
        <end position="134"/>
    </location>
</feature>
<sequence>MRPEESGSTVPPLPESGLAAAPGHVLRGMAMGVAEVVPGVSGGTVALVVGVYERLIDGIGHVVTALRLSVTGRVGQAREELRRAHWTTIIPVLAGMVVAVLVAARSLEPLIEDHPVGARAVFFGLVLFSIVVPARMVGRWAPRDVAVALVGAVVAFGLTGLPPADDVEPALAVVVLAAAVAICALVLPGVSGSFLLLTLGLYQPTLSAVNERDLAYLGAFAAGAALGLGLFVRALQVALSRHHALTLALMTGLMAGSLRALWPWQHEDRGLLAPDDGALPMVALAVGAGLVVTAVLLLQARLERRALAAALTTPDRPGS</sequence>
<dbReference type="RefSeq" id="WP_311346740.1">
    <property type="nucleotide sequence ID" value="NZ_JAVREI010000018.1"/>
</dbReference>
<evidence type="ECO:0000313" key="3">
    <source>
        <dbReference type="Proteomes" id="UP001183222"/>
    </source>
</evidence>
<name>A0ABU2KCL7_9ACTN</name>
<feature type="transmembrane region" description="Helical" evidence="1">
    <location>
        <begin position="140"/>
        <end position="158"/>
    </location>
</feature>